<accession>A0A397SUD7</accession>
<feature type="region of interest" description="Disordered" evidence="1">
    <location>
        <begin position="1"/>
        <end position="22"/>
    </location>
</feature>
<name>A0A397SUD7_9GLOM</name>
<dbReference type="AlphaFoldDB" id="A0A397SUD7"/>
<proteinExistence type="predicted"/>
<evidence type="ECO:0000313" key="2">
    <source>
        <dbReference type="EMBL" id="RIA87635.1"/>
    </source>
</evidence>
<keyword evidence="3" id="KW-1185">Reference proteome</keyword>
<evidence type="ECO:0000313" key="3">
    <source>
        <dbReference type="Proteomes" id="UP000265703"/>
    </source>
</evidence>
<protein>
    <submittedName>
        <fullName evidence="2">Uncharacterized protein</fullName>
    </submittedName>
</protein>
<evidence type="ECO:0000256" key="1">
    <source>
        <dbReference type="SAM" id="MobiDB-lite"/>
    </source>
</evidence>
<organism evidence="2 3">
    <name type="scientific">Glomus cerebriforme</name>
    <dbReference type="NCBI Taxonomy" id="658196"/>
    <lineage>
        <taxon>Eukaryota</taxon>
        <taxon>Fungi</taxon>
        <taxon>Fungi incertae sedis</taxon>
        <taxon>Mucoromycota</taxon>
        <taxon>Glomeromycotina</taxon>
        <taxon>Glomeromycetes</taxon>
        <taxon>Glomerales</taxon>
        <taxon>Glomeraceae</taxon>
        <taxon>Glomus</taxon>
    </lineage>
</organism>
<reference evidence="2 3" key="1">
    <citation type="submission" date="2018-06" db="EMBL/GenBank/DDBJ databases">
        <title>Comparative genomics reveals the genomic features of Rhizophagus irregularis, R. cerebriforme, R. diaphanum and Gigaspora rosea, and their symbiotic lifestyle signature.</title>
        <authorList>
            <person name="Morin E."/>
            <person name="San Clemente H."/>
            <person name="Chen E.C.H."/>
            <person name="De La Providencia I."/>
            <person name="Hainaut M."/>
            <person name="Kuo A."/>
            <person name="Kohler A."/>
            <person name="Murat C."/>
            <person name="Tang N."/>
            <person name="Roy S."/>
            <person name="Loubradou J."/>
            <person name="Henrissat B."/>
            <person name="Grigoriev I.V."/>
            <person name="Corradi N."/>
            <person name="Roux C."/>
            <person name="Martin F.M."/>
        </authorList>
    </citation>
    <scope>NUCLEOTIDE SEQUENCE [LARGE SCALE GENOMIC DNA]</scope>
    <source>
        <strain evidence="2 3">DAOM 227022</strain>
    </source>
</reference>
<dbReference type="EMBL" id="QKYT01000299">
    <property type="protein sequence ID" value="RIA87635.1"/>
    <property type="molecule type" value="Genomic_DNA"/>
</dbReference>
<sequence length="79" mass="9277">MLADEEGSNKCRNVEDTNSSMSGTNQLKILNEKVDKIYNQLIKDNAKFLEHLEFLCSRIKFLEKNIEHDNFMNNSFYKS</sequence>
<gene>
    <name evidence="2" type="ORF">C1645_827478</name>
</gene>
<comment type="caution">
    <text evidence="2">The sequence shown here is derived from an EMBL/GenBank/DDBJ whole genome shotgun (WGS) entry which is preliminary data.</text>
</comment>
<dbReference type="Proteomes" id="UP000265703">
    <property type="component" value="Unassembled WGS sequence"/>
</dbReference>